<name>A0AAQ3SBY2_VIGMU</name>
<gene>
    <name evidence="1" type="ORF">V8G54_001900</name>
</gene>
<dbReference type="Proteomes" id="UP001374535">
    <property type="component" value="Chromosome 1"/>
</dbReference>
<protein>
    <submittedName>
        <fullName evidence="1">Uncharacterized protein</fullName>
    </submittedName>
</protein>
<sequence>MGNYLLRKGFRKQNRINRHEISQHSRFVLTWFTIAGLYIYSRDLRIFIYLILSSSQLPPAVINTEMNLFRGDFEKTKRKKTIESNTVVVEDTSCLNNKVFHVIFGSFIRLKQNIIK</sequence>
<evidence type="ECO:0000313" key="1">
    <source>
        <dbReference type="EMBL" id="WVZ23356.1"/>
    </source>
</evidence>
<dbReference type="EMBL" id="CP144700">
    <property type="protein sequence ID" value="WVZ23356.1"/>
    <property type="molecule type" value="Genomic_DNA"/>
</dbReference>
<reference evidence="1 2" key="1">
    <citation type="journal article" date="2023" name="Life. Sci Alliance">
        <title>Evolutionary insights into 3D genome organization and epigenetic landscape of Vigna mungo.</title>
        <authorList>
            <person name="Junaid A."/>
            <person name="Singh B."/>
            <person name="Bhatia S."/>
        </authorList>
    </citation>
    <scope>NUCLEOTIDE SEQUENCE [LARGE SCALE GENOMIC DNA]</scope>
    <source>
        <strain evidence="1">Urdbean</strain>
    </source>
</reference>
<accession>A0AAQ3SBY2</accession>
<keyword evidence="2" id="KW-1185">Reference proteome</keyword>
<dbReference type="AlphaFoldDB" id="A0AAQ3SBY2"/>
<evidence type="ECO:0000313" key="2">
    <source>
        <dbReference type="Proteomes" id="UP001374535"/>
    </source>
</evidence>
<proteinExistence type="predicted"/>
<organism evidence="1 2">
    <name type="scientific">Vigna mungo</name>
    <name type="common">Black gram</name>
    <name type="synonym">Phaseolus mungo</name>
    <dbReference type="NCBI Taxonomy" id="3915"/>
    <lineage>
        <taxon>Eukaryota</taxon>
        <taxon>Viridiplantae</taxon>
        <taxon>Streptophyta</taxon>
        <taxon>Embryophyta</taxon>
        <taxon>Tracheophyta</taxon>
        <taxon>Spermatophyta</taxon>
        <taxon>Magnoliopsida</taxon>
        <taxon>eudicotyledons</taxon>
        <taxon>Gunneridae</taxon>
        <taxon>Pentapetalae</taxon>
        <taxon>rosids</taxon>
        <taxon>fabids</taxon>
        <taxon>Fabales</taxon>
        <taxon>Fabaceae</taxon>
        <taxon>Papilionoideae</taxon>
        <taxon>50 kb inversion clade</taxon>
        <taxon>NPAAA clade</taxon>
        <taxon>indigoferoid/millettioid clade</taxon>
        <taxon>Phaseoleae</taxon>
        <taxon>Vigna</taxon>
    </lineage>
</organism>